<organism evidence="2 3">
    <name type="scientific">Babesia caballi</name>
    <dbReference type="NCBI Taxonomy" id="5871"/>
    <lineage>
        <taxon>Eukaryota</taxon>
        <taxon>Sar</taxon>
        <taxon>Alveolata</taxon>
        <taxon>Apicomplexa</taxon>
        <taxon>Aconoidasida</taxon>
        <taxon>Piroplasmida</taxon>
        <taxon>Babesiidae</taxon>
        <taxon>Babesia</taxon>
    </lineage>
</organism>
<dbReference type="EMBL" id="BPLF01000002">
    <property type="protein sequence ID" value="GIX63520.1"/>
    <property type="molecule type" value="Genomic_DNA"/>
</dbReference>
<feature type="region of interest" description="Disordered" evidence="1">
    <location>
        <begin position="37"/>
        <end position="65"/>
    </location>
</feature>
<dbReference type="Proteomes" id="UP001497744">
    <property type="component" value="Unassembled WGS sequence"/>
</dbReference>
<evidence type="ECO:0000313" key="3">
    <source>
        <dbReference type="Proteomes" id="UP001497744"/>
    </source>
</evidence>
<accession>A0AAV4LUK6</accession>
<dbReference type="GeneID" id="94195001"/>
<keyword evidence="2" id="KW-0413">Isomerase</keyword>
<dbReference type="GO" id="GO:0016853">
    <property type="term" value="F:isomerase activity"/>
    <property type="evidence" value="ECO:0007669"/>
    <property type="project" value="UniProtKB-KW"/>
</dbReference>
<evidence type="ECO:0000256" key="1">
    <source>
        <dbReference type="SAM" id="MobiDB-lite"/>
    </source>
</evidence>
<keyword evidence="3" id="KW-1185">Reference proteome</keyword>
<sequence length="191" mass="21340">MGRLPRSAAYFVRTPEVDEFLREFARVRRWHLGGAGVAAETEEAESESVPYRRRGSKGRSAGDRANEAAVTELADDVPADDMLAAAQVMLKGSCIHLDAFISLVVAHNTLVDKIEREAAGDGPQPRRFELHEIMKNARIKDRKVPNPVEGDDLQSILRAAEEQRYQRLVADVNKKFDTNSTKVVQFKPPIM</sequence>
<reference evidence="2 3" key="1">
    <citation type="submission" date="2021-06" db="EMBL/GenBank/DDBJ databases">
        <title>Genome sequence of Babesia caballi.</title>
        <authorList>
            <person name="Yamagishi J."/>
            <person name="Kidaka T."/>
            <person name="Ochi A."/>
        </authorList>
    </citation>
    <scope>NUCLEOTIDE SEQUENCE [LARGE SCALE GENOMIC DNA]</scope>
    <source>
        <strain evidence="2">USDA-D6B2</strain>
    </source>
</reference>
<dbReference type="RefSeq" id="XP_067715589.1">
    <property type="nucleotide sequence ID" value="XM_067859488.1"/>
</dbReference>
<protein>
    <submittedName>
        <fullName evidence="2">Peptidylprolyl isomerase</fullName>
    </submittedName>
</protein>
<evidence type="ECO:0000313" key="2">
    <source>
        <dbReference type="EMBL" id="GIX63520.1"/>
    </source>
</evidence>
<comment type="caution">
    <text evidence="2">The sequence shown here is derived from an EMBL/GenBank/DDBJ whole genome shotgun (WGS) entry which is preliminary data.</text>
</comment>
<name>A0AAV4LUK6_BABCB</name>
<proteinExistence type="predicted"/>
<gene>
    <name evidence="2" type="ORF">BcabD6B2_29550</name>
</gene>
<dbReference type="AlphaFoldDB" id="A0AAV4LUK6"/>